<proteinExistence type="predicted"/>
<organism evidence="1 2">
    <name type="scientific">Puccinia sorghi</name>
    <dbReference type="NCBI Taxonomy" id="27349"/>
    <lineage>
        <taxon>Eukaryota</taxon>
        <taxon>Fungi</taxon>
        <taxon>Dikarya</taxon>
        <taxon>Basidiomycota</taxon>
        <taxon>Pucciniomycotina</taxon>
        <taxon>Pucciniomycetes</taxon>
        <taxon>Pucciniales</taxon>
        <taxon>Pucciniaceae</taxon>
        <taxon>Puccinia</taxon>
    </lineage>
</organism>
<gene>
    <name evidence="1" type="ORF">VP01_2304g4</name>
</gene>
<dbReference type="VEuPathDB" id="FungiDB:VP01_2304g4"/>
<protein>
    <submittedName>
        <fullName evidence="1">Uncharacterized protein</fullName>
    </submittedName>
</protein>
<dbReference type="STRING" id="27349.A0A0L6V7U1"/>
<dbReference type="OrthoDB" id="3264182at2759"/>
<dbReference type="PANTHER" id="PTHR48472">
    <property type="entry name" value="TC1-LIKE TRANSPOSASE DDE DOMAIN-CONTAINING PROTEIN"/>
    <property type="match status" value="1"/>
</dbReference>
<dbReference type="AlphaFoldDB" id="A0A0L6V7U1"/>
<evidence type="ECO:0000313" key="1">
    <source>
        <dbReference type="EMBL" id="KNZ56841.1"/>
    </source>
</evidence>
<dbReference type="PANTHER" id="PTHR48472:SF1">
    <property type="entry name" value="TC1-LIKE TRANSPOSASE DDE DOMAIN-CONTAINING PROTEIN"/>
    <property type="match status" value="1"/>
</dbReference>
<keyword evidence="2" id="KW-1185">Reference proteome</keyword>
<sequence>MLYMSTRDVVREPANYDPCGRPPKLQKEELDFILSILEADPTLYLDGMPKQHEEATGKKVALSTIHNTTVKRLHAEQCPTKQAQNTINISLFPAQILVFTADTDIWVYMHNGQKCRVHHKSDTPNGLGN</sequence>
<dbReference type="Proteomes" id="UP000037035">
    <property type="component" value="Unassembled WGS sequence"/>
</dbReference>
<reference evidence="1 2" key="1">
    <citation type="submission" date="2015-08" db="EMBL/GenBank/DDBJ databases">
        <title>Next Generation Sequencing and Analysis of the Genome of Puccinia sorghi L Schw, the Causal Agent of Maize Common Rust.</title>
        <authorList>
            <person name="Rochi L."/>
            <person name="Burguener G."/>
            <person name="Darino M."/>
            <person name="Turjanski A."/>
            <person name="Kreff E."/>
            <person name="Dieguez M.J."/>
            <person name="Sacco F."/>
        </authorList>
    </citation>
    <scope>NUCLEOTIDE SEQUENCE [LARGE SCALE GENOMIC DNA]</scope>
    <source>
        <strain evidence="1 2">RO10H11247</strain>
    </source>
</reference>
<evidence type="ECO:0000313" key="2">
    <source>
        <dbReference type="Proteomes" id="UP000037035"/>
    </source>
</evidence>
<name>A0A0L6V7U1_9BASI</name>
<accession>A0A0L6V7U1</accession>
<dbReference type="EMBL" id="LAVV01007175">
    <property type="protein sequence ID" value="KNZ56841.1"/>
    <property type="molecule type" value="Genomic_DNA"/>
</dbReference>
<comment type="caution">
    <text evidence="1">The sequence shown here is derived from an EMBL/GenBank/DDBJ whole genome shotgun (WGS) entry which is preliminary data.</text>
</comment>